<evidence type="ECO:0000313" key="2">
    <source>
        <dbReference type="Proteomes" id="UP001151760"/>
    </source>
</evidence>
<evidence type="ECO:0000313" key="1">
    <source>
        <dbReference type="EMBL" id="GJT24925.1"/>
    </source>
</evidence>
<reference evidence="1" key="2">
    <citation type="submission" date="2022-01" db="EMBL/GenBank/DDBJ databases">
        <authorList>
            <person name="Yamashiro T."/>
            <person name="Shiraishi A."/>
            <person name="Satake H."/>
            <person name="Nakayama K."/>
        </authorList>
    </citation>
    <scope>NUCLEOTIDE SEQUENCE</scope>
</reference>
<name>A0ABQ5CCX6_9ASTR</name>
<comment type="caution">
    <text evidence="1">The sequence shown here is derived from an EMBL/GenBank/DDBJ whole genome shotgun (WGS) entry which is preliminary data.</text>
</comment>
<keyword evidence="2" id="KW-1185">Reference proteome</keyword>
<gene>
    <name evidence="1" type="ORF">Tco_0894862</name>
</gene>
<reference evidence="1" key="1">
    <citation type="journal article" date="2022" name="Int. J. Mol. Sci.">
        <title>Draft Genome of Tanacetum Coccineum: Genomic Comparison of Closely Related Tanacetum-Family Plants.</title>
        <authorList>
            <person name="Yamashiro T."/>
            <person name="Shiraishi A."/>
            <person name="Nakayama K."/>
            <person name="Satake H."/>
        </authorList>
    </citation>
    <scope>NUCLEOTIDE SEQUENCE</scope>
</reference>
<sequence>MYQSMEEGWRCQELRRHAEALEVPDHKMESVRGCGRRLLVMVETYRGALVHLCDRQGSDMRCFIVVEWRPGYDNVEIDNIKWSLEELRGVTDDWNHCDHLTEPLSVLDFIRARQDFQQSFAVLQASLDLQLGSSSFPDTLGNLDHGSQTLHSICLRFV</sequence>
<accession>A0ABQ5CCX6</accession>
<organism evidence="1 2">
    <name type="scientific">Tanacetum coccineum</name>
    <dbReference type="NCBI Taxonomy" id="301880"/>
    <lineage>
        <taxon>Eukaryota</taxon>
        <taxon>Viridiplantae</taxon>
        <taxon>Streptophyta</taxon>
        <taxon>Embryophyta</taxon>
        <taxon>Tracheophyta</taxon>
        <taxon>Spermatophyta</taxon>
        <taxon>Magnoliopsida</taxon>
        <taxon>eudicotyledons</taxon>
        <taxon>Gunneridae</taxon>
        <taxon>Pentapetalae</taxon>
        <taxon>asterids</taxon>
        <taxon>campanulids</taxon>
        <taxon>Asterales</taxon>
        <taxon>Asteraceae</taxon>
        <taxon>Asteroideae</taxon>
        <taxon>Anthemideae</taxon>
        <taxon>Anthemidinae</taxon>
        <taxon>Tanacetum</taxon>
    </lineage>
</organism>
<dbReference type="Proteomes" id="UP001151760">
    <property type="component" value="Unassembled WGS sequence"/>
</dbReference>
<dbReference type="EMBL" id="BQNB010014173">
    <property type="protein sequence ID" value="GJT24925.1"/>
    <property type="molecule type" value="Genomic_DNA"/>
</dbReference>
<proteinExistence type="predicted"/>
<protein>
    <submittedName>
        <fullName evidence="1">Uncharacterized protein</fullName>
    </submittedName>
</protein>